<dbReference type="GO" id="GO:0030955">
    <property type="term" value="F:potassium ion binding"/>
    <property type="evidence" value="ECO:0007669"/>
    <property type="project" value="UniProtKB-UniRule"/>
</dbReference>
<dbReference type="GO" id="GO:0000287">
    <property type="term" value="F:magnesium ion binding"/>
    <property type="evidence" value="ECO:0007669"/>
    <property type="project" value="UniProtKB-UniRule"/>
</dbReference>
<evidence type="ECO:0000256" key="2">
    <source>
        <dbReference type="ARBA" id="ARBA00004997"/>
    </source>
</evidence>
<dbReference type="Gene3D" id="3.20.20.60">
    <property type="entry name" value="Phosphoenolpyruvate-binding domains"/>
    <property type="match status" value="1"/>
</dbReference>
<dbReference type="FunFam" id="2.40.33.10:FF:000001">
    <property type="entry name" value="Pyruvate kinase"/>
    <property type="match status" value="1"/>
</dbReference>
<evidence type="ECO:0000256" key="11">
    <source>
        <dbReference type="ARBA" id="ARBA00023152"/>
    </source>
</evidence>
<evidence type="ECO:0000256" key="5">
    <source>
        <dbReference type="ARBA" id="ARBA00022679"/>
    </source>
</evidence>
<feature type="domain" description="Pyruvate kinase C-terminal" evidence="16">
    <location>
        <begin position="355"/>
        <end position="467"/>
    </location>
</feature>
<comment type="catalytic activity">
    <reaction evidence="14">
        <text>pyruvate + ATP = phosphoenolpyruvate + ADP + H(+)</text>
        <dbReference type="Rhea" id="RHEA:18157"/>
        <dbReference type="ChEBI" id="CHEBI:15361"/>
        <dbReference type="ChEBI" id="CHEBI:15378"/>
        <dbReference type="ChEBI" id="CHEBI:30616"/>
        <dbReference type="ChEBI" id="CHEBI:58702"/>
        <dbReference type="ChEBI" id="CHEBI:456216"/>
        <dbReference type="EC" id="2.7.1.40"/>
    </reaction>
</comment>
<evidence type="ECO:0000313" key="18">
    <source>
        <dbReference type="Proteomes" id="UP000297535"/>
    </source>
</evidence>
<evidence type="ECO:0000256" key="10">
    <source>
        <dbReference type="ARBA" id="ARBA00022842"/>
    </source>
</evidence>
<evidence type="ECO:0000256" key="1">
    <source>
        <dbReference type="ARBA" id="ARBA00001958"/>
    </source>
</evidence>
<evidence type="ECO:0000256" key="13">
    <source>
        <dbReference type="NCBIfam" id="TIGR01064"/>
    </source>
</evidence>
<name>A0A4Z0NFY0_9HYPH</name>
<protein>
    <recommendedName>
        <fullName evidence="4 13">Pyruvate kinase</fullName>
        <ecNumber evidence="4 13">2.7.1.40</ecNumber>
    </recommendedName>
</protein>
<sequence length="478" mass="50398">MKRARRTKIVATLGPASEDPAVIEALFAAGADVFRINMSHLPRERLSERVATIRRIEQKLKRPIAVLVDLQGPKLRVGRFAADAATIENGQTFVLDDDPGLGDATRVHLPHPEILSALEPGHAVIVDDGKLRLVVTEVAPGRAVTRVVTGGKISNRKGVSLPDTTIPVAAMTEKDRLDLEAGLAAGADWIAVSFVQRPEDVAEVKAVAQGKALVMAKIEKPQAVASLDAIMAVADGLMVARGDLGVEMPLEQVPGVQKRITRGARRLGKPVVVATQMLESMITAPVPTRAEVSDVATAVYEGADAVMLSAESASGAFPVEAVSTMNRIAEQVERDGIYWSIIAAQRTVPEATASDAIAEAAHQIAGTLGLSAVMAWTASGSTALRLARARPDATVIALTPKRETARRLALAWGTHPIVTNDASDIDDMSFRACKFAVREAFAGVGDRVIVVAGLPFGTPGATNLVRIATVTPEHAAKA</sequence>
<dbReference type="GO" id="GO:0004743">
    <property type="term" value="F:pyruvate kinase activity"/>
    <property type="evidence" value="ECO:0007669"/>
    <property type="project" value="UniProtKB-UniRule"/>
</dbReference>
<evidence type="ECO:0000256" key="8">
    <source>
        <dbReference type="ARBA" id="ARBA00022777"/>
    </source>
</evidence>
<evidence type="ECO:0000256" key="6">
    <source>
        <dbReference type="ARBA" id="ARBA00022723"/>
    </source>
</evidence>
<dbReference type="InterPro" id="IPR036918">
    <property type="entry name" value="Pyrv_Knase_C_sf"/>
</dbReference>
<evidence type="ECO:0000256" key="3">
    <source>
        <dbReference type="ARBA" id="ARBA00008663"/>
    </source>
</evidence>
<dbReference type="Pfam" id="PF00224">
    <property type="entry name" value="PK"/>
    <property type="match status" value="1"/>
</dbReference>
<dbReference type="PANTHER" id="PTHR11817">
    <property type="entry name" value="PYRUVATE KINASE"/>
    <property type="match status" value="1"/>
</dbReference>
<dbReference type="InterPro" id="IPR015806">
    <property type="entry name" value="Pyrv_Knase_insert_dom_sf"/>
</dbReference>
<dbReference type="AlphaFoldDB" id="A0A4Z0NFY0"/>
<gene>
    <name evidence="17" type="primary">pyk</name>
    <name evidence="17" type="ORF">EU555_30175</name>
</gene>
<dbReference type="NCBIfam" id="NF004886">
    <property type="entry name" value="PRK06247.1"/>
    <property type="match status" value="1"/>
</dbReference>
<evidence type="ECO:0000256" key="12">
    <source>
        <dbReference type="ARBA" id="ARBA00023317"/>
    </source>
</evidence>
<dbReference type="PRINTS" id="PR01050">
    <property type="entry name" value="PYRUVTKNASE"/>
</dbReference>
<dbReference type="InterPro" id="IPR018209">
    <property type="entry name" value="Pyrv_Knase_AS"/>
</dbReference>
<dbReference type="NCBIfam" id="NF004978">
    <property type="entry name" value="PRK06354.1"/>
    <property type="match status" value="1"/>
</dbReference>
<reference evidence="17 18" key="1">
    <citation type="submission" date="2019-04" db="EMBL/GenBank/DDBJ databases">
        <authorList>
            <person name="Feng G."/>
            <person name="Zhu H."/>
        </authorList>
    </citation>
    <scope>NUCLEOTIDE SEQUENCE [LARGE SCALE GENOMIC DNA]</scope>
    <source>
        <strain evidence="17 18">6HR-1</strain>
    </source>
</reference>
<dbReference type="Pfam" id="PF02887">
    <property type="entry name" value="PK_C"/>
    <property type="match status" value="1"/>
</dbReference>
<keyword evidence="12 17" id="KW-0670">Pyruvate</keyword>
<comment type="caution">
    <text evidence="17">The sequence shown here is derived from an EMBL/GenBank/DDBJ whole genome shotgun (WGS) entry which is preliminary data.</text>
</comment>
<proteinExistence type="inferred from homology"/>
<dbReference type="InterPro" id="IPR001697">
    <property type="entry name" value="Pyr_Knase"/>
</dbReference>
<evidence type="ECO:0000256" key="7">
    <source>
        <dbReference type="ARBA" id="ARBA00022741"/>
    </source>
</evidence>
<keyword evidence="18" id="KW-1185">Reference proteome</keyword>
<keyword evidence="10 14" id="KW-0460">Magnesium</keyword>
<dbReference type="InterPro" id="IPR015813">
    <property type="entry name" value="Pyrv/PenolPyrv_kinase-like_dom"/>
</dbReference>
<dbReference type="Gene3D" id="3.40.1380.20">
    <property type="entry name" value="Pyruvate kinase, C-terminal domain"/>
    <property type="match status" value="1"/>
</dbReference>
<dbReference type="EC" id="2.7.1.40" evidence="4 13"/>
<dbReference type="UniPathway" id="UPA00109">
    <property type="reaction ID" value="UER00188"/>
</dbReference>
<keyword evidence="5 14" id="KW-0808">Transferase</keyword>
<evidence type="ECO:0000256" key="4">
    <source>
        <dbReference type="ARBA" id="ARBA00012142"/>
    </source>
</evidence>
<dbReference type="SUPFAM" id="SSF51621">
    <property type="entry name" value="Phosphoenolpyruvate/pyruvate domain"/>
    <property type="match status" value="1"/>
</dbReference>
<keyword evidence="11 14" id="KW-0324">Glycolysis</keyword>
<keyword evidence="8 14" id="KW-0418">Kinase</keyword>
<evidence type="ECO:0000256" key="14">
    <source>
        <dbReference type="RuleBase" id="RU000504"/>
    </source>
</evidence>
<dbReference type="InterPro" id="IPR011037">
    <property type="entry name" value="Pyrv_Knase-like_insert_dom_sf"/>
</dbReference>
<keyword evidence="6" id="KW-0479">Metal-binding</keyword>
<dbReference type="SUPFAM" id="SSF50800">
    <property type="entry name" value="PK beta-barrel domain-like"/>
    <property type="match status" value="1"/>
</dbReference>
<dbReference type="PROSITE" id="PS00110">
    <property type="entry name" value="PYRUVATE_KINASE"/>
    <property type="match status" value="1"/>
</dbReference>
<dbReference type="RefSeq" id="WP_135419036.1">
    <property type="nucleotide sequence ID" value="NZ_SRLB01000035.1"/>
</dbReference>
<dbReference type="NCBIfam" id="TIGR01064">
    <property type="entry name" value="pyruv_kin"/>
    <property type="match status" value="1"/>
</dbReference>
<dbReference type="GO" id="GO:0005524">
    <property type="term" value="F:ATP binding"/>
    <property type="evidence" value="ECO:0007669"/>
    <property type="project" value="UniProtKB-KW"/>
</dbReference>
<dbReference type="OrthoDB" id="9812123at2"/>
<organism evidence="17 18">
    <name type="scientific">Methylobacterium nonmethylotrophicum</name>
    <dbReference type="NCBI Taxonomy" id="1141884"/>
    <lineage>
        <taxon>Bacteria</taxon>
        <taxon>Pseudomonadati</taxon>
        <taxon>Pseudomonadota</taxon>
        <taxon>Alphaproteobacteria</taxon>
        <taxon>Hyphomicrobiales</taxon>
        <taxon>Methylobacteriaceae</taxon>
        <taxon>Methylobacterium</taxon>
    </lineage>
</organism>
<dbReference type="InterPro" id="IPR015793">
    <property type="entry name" value="Pyrv_Knase_brl"/>
</dbReference>
<comment type="similarity">
    <text evidence="3 14">Belongs to the pyruvate kinase family.</text>
</comment>
<dbReference type="InterPro" id="IPR040442">
    <property type="entry name" value="Pyrv_kinase-like_dom_sf"/>
</dbReference>
<evidence type="ECO:0000259" key="16">
    <source>
        <dbReference type="Pfam" id="PF02887"/>
    </source>
</evidence>
<dbReference type="SUPFAM" id="SSF52935">
    <property type="entry name" value="PK C-terminal domain-like"/>
    <property type="match status" value="1"/>
</dbReference>
<evidence type="ECO:0000259" key="15">
    <source>
        <dbReference type="Pfam" id="PF00224"/>
    </source>
</evidence>
<comment type="pathway">
    <text evidence="2 14">Carbohydrate degradation; glycolysis; pyruvate from D-glyceraldehyde 3-phosphate: step 5/5.</text>
</comment>
<dbReference type="InterPro" id="IPR015795">
    <property type="entry name" value="Pyrv_Knase_C"/>
</dbReference>
<evidence type="ECO:0000313" key="17">
    <source>
        <dbReference type="EMBL" id="TGD94982.1"/>
    </source>
</evidence>
<evidence type="ECO:0000256" key="9">
    <source>
        <dbReference type="ARBA" id="ARBA00022840"/>
    </source>
</evidence>
<dbReference type="NCBIfam" id="NF004491">
    <property type="entry name" value="PRK05826.1"/>
    <property type="match status" value="1"/>
</dbReference>
<dbReference type="Gene3D" id="2.40.33.10">
    <property type="entry name" value="PK beta-barrel domain-like"/>
    <property type="match status" value="1"/>
</dbReference>
<dbReference type="GO" id="GO:0016301">
    <property type="term" value="F:kinase activity"/>
    <property type="evidence" value="ECO:0007669"/>
    <property type="project" value="UniProtKB-KW"/>
</dbReference>
<accession>A0A4Z0NFY0</accession>
<keyword evidence="7" id="KW-0547">Nucleotide-binding</keyword>
<dbReference type="Proteomes" id="UP000297535">
    <property type="component" value="Unassembled WGS sequence"/>
</dbReference>
<dbReference type="EMBL" id="SRLB01000035">
    <property type="protein sequence ID" value="TGD94982.1"/>
    <property type="molecule type" value="Genomic_DNA"/>
</dbReference>
<keyword evidence="9" id="KW-0067">ATP-binding</keyword>
<comment type="cofactor">
    <cofactor evidence="1">
        <name>K(+)</name>
        <dbReference type="ChEBI" id="CHEBI:29103"/>
    </cofactor>
</comment>
<feature type="domain" description="Pyruvate kinase barrel" evidence="15">
    <location>
        <begin position="5"/>
        <end position="322"/>
    </location>
</feature>